<comment type="similarity">
    <text evidence="8">Belongs to the MobA family.</text>
</comment>
<keyword evidence="1 8" id="KW-0963">Cytoplasm</keyword>
<name>A0A7C9LLF8_9RHOB</name>
<comment type="subunit">
    <text evidence="8">Monomer.</text>
</comment>
<dbReference type="PANTHER" id="PTHR19136">
    <property type="entry name" value="MOLYBDENUM COFACTOR GUANYLYLTRANSFERASE"/>
    <property type="match status" value="1"/>
</dbReference>
<keyword evidence="10" id="KW-0548">Nucleotidyltransferase</keyword>
<dbReference type="InterPro" id="IPR029044">
    <property type="entry name" value="Nucleotide-diphossugar_trans"/>
</dbReference>
<keyword evidence="4 8" id="KW-0547">Nucleotide-binding</keyword>
<evidence type="ECO:0000313" key="10">
    <source>
        <dbReference type="EMBL" id="MTJ03342.1"/>
    </source>
</evidence>
<feature type="binding site" evidence="8">
    <location>
        <position position="106"/>
    </location>
    <ligand>
        <name>Mg(2+)</name>
        <dbReference type="ChEBI" id="CHEBI:18420"/>
    </ligand>
</feature>
<comment type="subcellular location">
    <subcellularLocation>
        <location evidence="8">Cytoplasm</location>
    </subcellularLocation>
</comment>
<dbReference type="AlphaFoldDB" id="A0A7C9LLF8"/>
<evidence type="ECO:0000256" key="8">
    <source>
        <dbReference type="HAMAP-Rule" id="MF_00316"/>
    </source>
</evidence>
<keyword evidence="3 8" id="KW-0479">Metal-binding</keyword>
<dbReference type="GO" id="GO:0005525">
    <property type="term" value="F:GTP binding"/>
    <property type="evidence" value="ECO:0007669"/>
    <property type="project" value="UniProtKB-UniRule"/>
</dbReference>
<comment type="function">
    <text evidence="8">Transfers a GMP moiety from GTP to Mo-molybdopterin (Mo-MPT) cofactor (Moco or molybdenum cofactor) to form Mo-molybdopterin guanine dinucleotide (Mo-MGD) cofactor.</text>
</comment>
<keyword evidence="5 8" id="KW-0460">Magnesium</keyword>
<dbReference type="NCBIfam" id="TIGR02665">
    <property type="entry name" value="molyb_mobA"/>
    <property type="match status" value="1"/>
</dbReference>
<dbReference type="CDD" id="cd02503">
    <property type="entry name" value="MobA"/>
    <property type="match status" value="1"/>
</dbReference>
<evidence type="ECO:0000256" key="6">
    <source>
        <dbReference type="ARBA" id="ARBA00023134"/>
    </source>
</evidence>
<feature type="binding site" evidence="8">
    <location>
        <position position="73"/>
    </location>
    <ligand>
        <name>GTP</name>
        <dbReference type="ChEBI" id="CHEBI:37565"/>
    </ligand>
</feature>
<comment type="domain">
    <text evidence="8">The N-terminal domain determines nucleotide recognition and specific binding, while the C-terminal domain determines the specific binding to the target protein.</text>
</comment>
<dbReference type="InterPro" id="IPR025877">
    <property type="entry name" value="MobA-like_NTP_Trfase"/>
</dbReference>
<dbReference type="Gene3D" id="3.90.550.10">
    <property type="entry name" value="Spore Coat Polysaccharide Biosynthesis Protein SpsA, Chain A"/>
    <property type="match status" value="1"/>
</dbReference>
<keyword evidence="6 8" id="KW-0342">GTP-binding</keyword>
<dbReference type="GO" id="GO:1902758">
    <property type="term" value="P:bis(molybdopterin guanine dinucleotide)molybdenum biosynthetic process"/>
    <property type="evidence" value="ECO:0007669"/>
    <property type="project" value="TreeGrafter"/>
</dbReference>
<keyword evidence="2 8" id="KW-0808">Transferase</keyword>
<proteinExistence type="inferred from homology"/>
<dbReference type="GO" id="GO:0005737">
    <property type="term" value="C:cytoplasm"/>
    <property type="evidence" value="ECO:0007669"/>
    <property type="project" value="UniProtKB-SubCell"/>
</dbReference>
<dbReference type="GO" id="GO:0061603">
    <property type="term" value="F:molybdenum cofactor guanylyltransferase activity"/>
    <property type="evidence" value="ECO:0007669"/>
    <property type="project" value="UniProtKB-EC"/>
</dbReference>
<dbReference type="HAMAP" id="MF_00316">
    <property type="entry name" value="MobA"/>
    <property type="match status" value="1"/>
</dbReference>
<dbReference type="Pfam" id="PF12804">
    <property type="entry name" value="NTP_transf_3"/>
    <property type="match status" value="1"/>
</dbReference>
<gene>
    <name evidence="8 10" type="primary">mobA</name>
    <name evidence="10" type="ORF">FH759_01430</name>
</gene>
<reference evidence="10 11" key="1">
    <citation type="submission" date="2019-06" db="EMBL/GenBank/DDBJ databases">
        <title>Enrichment of Autotrophic Halophilic Microorganisms from Red Sea Brine Pool Using Microbial Electrosynthesis System.</title>
        <authorList>
            <person name="Alqahtani M.F."/>
            <person name="Bajracharya S."/>
            <person name="Katuri K.P."/>
            <person name="Ali M."/>
            <person name="Saikaly P.E."/>
        </authorList>
    </citation>
    <scope>NUCLEOTIDE SEQUENCE [LARGE SCALE GENOMIC DNA]</scope>
    <source>
        <strain evidence="10">MES6</strain>
    </source>
</reference>
<dbReference type="GO" id="GO:0046872">
    <property type="term" value="F:metal ion binding"/>
    <property type="evidence" value="ECO:0007669"/>
    <property type="project" value="UniProtKB-KW"/>
</dbReference>
<dbReference type="EC" id="2.7.7.77" evidence="8"/>
<evidence type="ECO:0000256" key="7">
    <source>
        <dbReference type="ARBA" id="ARBA00023150"/>
    </source>
</evidence>
<evidence type="ECO:0000256" key="4">
    <source>
        <dbReference type="ARBA" id="ARBA00022741"/>
    </source>
</evidence>
<dbReference type="EMBL" id="VENJ01000002">
    <property type="protein sequence ID" value="MTJ03342.1"/>
    <property type="molecule type" value="Genomic_DNA"/>
</dbReference>
<organism evidence="10 11">
    <name type="scientific">Sediminimonas qiaohouensis</name>
    <dbReference type="NCBI Taxonomy" id="552061"/>
    <lineage>
        <taxon>Bacteria</taxon>
        <taxon>Pseudomonadati</taxon>
        <taxon>Pseudomonadota</taxon>
        <taxon>Alphaproteobacteria</taxon>
        <taxon>Rhodobacterales</taxon>
        <taxon>Roseobacteraceae</taxon>
        <taxon>Sediminimonas</taxon>
    </lineage>
</organism>
<evidence type="ECO:0000256" key="3">
    <source>
        <dbReference type="ARBA" id="ARBA00022723"/>
    </source>
</evidence>
<evidence type="ECO:0000256" key="5">
    <source>
        <dbReference type="ARBA" id="ARBA00022842"/>
    </source>
</evidence>
<dbReference type="RefSeq" id="WP_273247805.1">
    <property type="nucleotide sequence ID" value="NZ_VENJ01000002.1"/>
</dbReference>
<comment type="caution">
    <text evidence="10">The sequence shown here is derived from an EMBL/GenBank/DDBJ whole genome shotgun (WGS) entry which is preliminary data.</text>
</comment>
<comment type="cofactor">
    <cofactor evidence="8">
        <name>Mg(2+)</name>
        <dbReference type="ChEBI" id="CHEBI:18420"/>
    </cofactor>
</comment>
<evidence type="ECO:0000256" key="2">
    <source>
        <dbReference type="ARBA" id="ARBA00022679"/>
    </source>
</evidence>
<protein>
    <recommendedName>
        <fullName evidence="8">Molybdenum cofactor guanylyltransferase</fullName>
        <shortName evidence="8">MoCo guanylyltransferase</shortName>
        <ecNumber evidence="8">2.7.7.77</ecNumber>
    </recommendedName>
    <alternativeName>
        <fullName evidence="8">GTP:molybdopterin guanylyltransferase</fullName>
    </alternativeName>
    <alternativeName>
        <fullName evidence="8">Mo-MPT guanylyltransferase</fullName>
    </alternativeName>
    <alternativeName>
        <fullName evidence="8">Molybdopterin guanylyltransferase</fullName>
    </alternativeName>
    <alternativeName>
        <fullName evidence="8">Molybdopterin-guanine dinucleotide synthase</fullName>
        <shortName evidence="8">MGD synthase</shortName>
    </alternativeName>
</protein>
<dbReference type="PANTHER" id="PTHR19136:SF81">
    <property type="entry name" value="MOLYBDENUM COFACTOR GUANYLYLTRANSFERASE"/>
    <property type="match status" value="1"/>
</dbReference>
<feature type="binding site" evidence="8">
    <location>
        <position position="27"/>
    </location>
    <ligand>
        <name>GTP</name>
        <dbReference type="ChEBI" id="CHEBI:37565"/>
    </ligand>
</feature>
<sequence>MPDASPRRLPAVILAGGQGRRMGHADKALCLLAGRPLLDHVIARLAPQCGDLALSANGDASRFARFGLPVLPDAMPDHPGPLAGLLAGMDWAAANGADAVLSVAVDTPFLPHDLAARLARAAGHGAGQGAAIAASPDASGQMRAHPTAGLWPVHARADLRAALDAGNRRLMAWAEAQDAVQVPFEAHAVDPFFNLNTPADVALAERLIAP</sequence>
<dbReference type="InterPro" id="IPR013482">
    <property type="entry name" value="Molybde_CF_guanTrfase"/>
</dbReference>
<dbReference type="Proteomes" id="UP000483078">
    <property type="component" value="Unassembled WGS sequence"/>
</dbReference>
<feature type="domain" description="MobA-like NTP transferase" evidence="9">
    <location>
        <begin position="11"/>
        <end position="173"/>
    </location>
</feature>
<evidence type="ECO:0000259" key="9">
    <source>
        <dbReference type="Pfam" id="PF12804"/>
    </source>
</evidence>
<evidence type="ECO:0000313" key="11">
    <source>
        <dbReference type="Proteomes" id="UP000483078"/>
    </source>
</evidence>
<comment type="catalytic activity">
    <reaction evidence="8">
        <text>Mo-molybdopterin + GTP + H(+) = Mo-molybdopterin guanine dinucleotide + diphosphate</text>
        <dbReference type="Rhea" id="RHEA:34243"/>
        <dbReference type="ChEBI" id="CHEBI:15378"/>
        <dbReference type="ChEBI" id="CHEBI:33019"/>
        <dbReference type="ChEBI" id="CHEBI:37565"/>
        <dbReference type="ChEBI" id="CHEBI:71302"/>
        <dbReference type="ChEBI" id="CHEBI:71310"/>
        <dbReference type="EC" id="2.7.7.77"/>
    </reaction>
</comment>
<evidence type="ECO:0000256" key="1">
    <source>
        <dbReference type="ARBA" id="ARBA00022490"/>
    </source>
</evidence>
<dbReference type="SUPFAM" id="SSF53448">
    <property type="entry name" value="Nucleotide-diphospho-sugar transferases"/>
    <property type="match status" value="1"/>
</dbReference>
<keyword evidence="7 8" id="KW-0501">Molybdenum cofactor biosynthesis</keyword>
<feature type="binding site" evidence="8">
    <location>
        <position position="106"/>
    </location>
    <ligand>
        <name>GTP</name>
        <dbReference type="ChEBI" id="CHEBI:37565"/>
    </ligand>
</feature>
<accession>A0A7C9LLF8</accession>
<comment type="caution">
    <text evidence="8">Lacks conserved residue(s) required for the propagation of feature annotation.</text>
</comment>
<feature type="binding site" evidence="8">
    <location>
        <begin position="14"/>
        <end position="16"/>
    </location>
    <ligand>
        <name>GTP</name>
        <dbReference type="ChEBI" id="CHEBI:37565"/>
    </ligand>
</feature>